<proteinExistence type="predicted"/>
<feature type="transmembrane region" description="Helical" evidence="1">
    <location>
        <begin position="12"/>
        <end position="32"/>
    </location>
</feature>
<evidence type="ECO:0000313" key="2">
    <source>
        <dbReference type="EMBL" id="SLM52404.1"/>
    </source>
</evidence>
<dbReference type="RefSeq" id="WP_245830725.1">
    <property type="nucleotide sequence ID" value="NZ_FONM01000005.1"/>
</dbReference>
<keyword evidence="1" id="KW-1133">Transmembrane helix</keyword>
<feature type="transmembrane region" description="Helical" evidence="1">
    <location>
        <begin position="157"/>
        <end position="177"/>
    </location>
</feature>
<sequence>METKMGMKLSEAPIKIAVVVTYLVMIAVNAMANILPINGIDTGAVSDSYPNLFAPAGLTFSIWGVIYLLLAGHVLYQFGLFQGDKSKVKTELLKKVGIVFSASSMVNAAWIFSWHYRMIGLSVILMLVLLLSLIYINQLTHKEKLEQKEKMFIRLPFSVYFGWITVATIANITTLLVDIGWNGFGIPESMWTILIIVIGLAIGAVTMIRNRDIAYGLVIIWAYAGILIKHMSEDGFAGQYSGIITTVIACIVLMGVAIGYVLFAKKQAPPILK</sequence>
<keyword evidence="1" id="KW-0812">Transmembrane</keyword>
<reference evidence="3" key="1">
    <citation type="submission" date="2016-04" db="EMBL/GenBank/DDBJ databases">
        <authorList>
            <person name="Strepis N."/>
        </authorList>
    </citation>
    <scope>NUCLEOTIDE SEQUENCE [LARGE SCALE GENOMIC DNA]</scope>
</reference>
<organism evidence="2 3">
    <name type="scientific">Trichococcus pasteurii</name>
    <dbReference type="NCBI Taxonomy" id="43064"/>
    <lineage>
        <taxon>Bacteria</taxon>
        <taxon>Bacillati</taxon>
        <taxon>Bacillota</taxon>
        <taxon>Bacilli</taxon>
        <taxon>Lactobacillales</taxon>
        <taxon>Carnobacteriaceae</taxon>
        <taxon>Trichococcus</taxon>
    </lineage>
</organism>
<evidence type="ECO:0000256" key="1">
    <source>
        <dbReference type="SAM" id="Phobius"/>
    </source>
</evidence>
<evidence type="ECO:0000313" key="3">
    <source>
        <dbReference type="Proteomes" id="UP000195985"/>
    </source>
</evidence>
<dbReference type="STRING" id="43064.SAMN04488086_10579"/>
<feature type="transmembrane region" description="Helical" evidence="1">
    <location>
        <begin position="189"/>
        <end position="208"/>
    </location>
</feature>
<protein>
    <recommendedName>
        <fullName evidence="4">Lantibiotic ABC transporter permease</fullName>
    </recommendedName>
</protein>
<keyword evidence="3" id="KW-1185">Reference proteome</keyword>
<gene>
    <name evidence="2" type="ORF">TPAS_2098</name>
</gene>
<accession>A0A1W1IHE0</accession>
<feature type="transmembrane region" description="Helical" evidence="1">
    <location>
        <begin position="243"/>
        <end position="263"/>
    </location>
</feature>
<dbReference type="PANTHER" id="PTHR33802:SF1">
    <property type="entry name" value="XK-RELATED PROTEIN"/>
    <property type="match status" value="1"/>
</dbReference>
<keyword evidence="1" id="KW-0472">Membrane</keyword>
<evidence type="ECO:0008006" key="4">
    <source>
        <dbReference type="Google" id="ProtNLM"/>
    </source>
</evidence>
<feature type="transmembrane region" description="Helical" evidence="1">
    <location>
        <begin position="92"/>
        <end position="112"/>
    </location>
</feature>
<dbReference type="AlphaFoldDB" id="A0A1W1IHE0"/>
<feature type="transmembrane region" description="Helical" evidence="1">
    <location>
        <begin position="52"/>
        <end position="71"/>
    </location>
</feature>
<dbReference type="EMBL" id="FWEY01000006">
    <property type="protein sequence ID" value="SLM52404.1"/>
    <property type="molecule type" value="Genomic_DNA"/>
</dbReference>
<dbReference type="PANTHER" id="PTHR33802">
    <property type="entry name" value="SI:CH211-161H7.5-RELATED"/>
    <property type="match status" value="1"/>
</dbReference>
<name>A0A1W1IHE0_9LACT</name>
<feature type="transmembrane region" description="Helical" evidence="1">
    <location>
        <begin position="213"/>
        <end position="231"/>
    </location>
</feature>
<dbReference type="Proteomes" id="UP000195985">
    <property type="component" value="Unassembled WGS sequence"/>
</dbReference>
<feature type="transmembrane region" description="Helical" evidence="1">
    <location>
        <begin position="118"/>
        <end position="136"/>
    </location>
</feature>